<evidence type="ECO:0000313" key="13">
    <source>
        <dbReference type="Proteomes" id="UP000253144"/>
    </source>
</evidence>
<evidence type="ECO:0000313" key="9">
    <source>
        <dbReference type="EMBL" id="RXU92435.1"/>
    </source>
</evidence>
<evidence type="ECO:0000313" key="7">
    <source>
        <dbReference type="EMBL" id="OTN99301.1"/>
    </source>
</evidence>
<dbReference type="Gene3D" id="3.30.390.30">
    <property type="match status" value="1"/>
</dbReference>
<dbReference type="PRINTS" id="PR00368">
    <property type="entry name" value="FADPNR"/>
</dbReference>
<dbReference type="EMBL" id="LEQJ01000002">
    <property type="protein sequence ID" value="RBS34845.1"/>
    <property type="molecule type" value="Genomic_DNA"/>
</dbReference>
<reference evidence="8 13" key="1">
    <citation type="submission" date="2015-06" db="EMBL/GenBank/DDBJ databases">
        <title>The Genome Sequence of Enterococcus faecium 131EA1.</title>
        <authorList>
            <consortium name="The Broad Institute Genomics Platform"/>
            <consortium name="The Broad Institute Genome Sequencing Center for Infectious Disease"/>
            <person name="Earl A.M."/>
            <person name="Van Tyne D."/>
            <person name="Lebreton F."/>
            <person name="Saavedra J.T."/>
            <person name="Gilmore M.S."/>
            <person name="Manson Mcguire A."/>
            <person name="Clock S."/>
            <person name="Crupain M."/>
            <person name="Rangan U."/>
            <person name="Young S."/>
            <person name="Abouelleil A."/>
            <person name="Cao P."/>
            <person name="Chapman S.B."/>
            <person name="Griggs A."/>
            <person name="Priest M."/>
            <person name="Shea T."/>
            <person name="Wortman J."/>
            <person name="Nusbaum C."/>
            <person name="Birren B."/>
        </authorList>
    </citation>
    <scope>NUCLEOTIDE SEQUENCE [LARGE SCALE GENOMIC DNA]</scope>
    <source>
        <strain evidence="8 13">131EA1</strain>
    </source>
</reference>
<evidence type="ECO:0000256" key="2">
    <source>
        <dbReference type="ARBA" id="ARBA00022630"/>
    </source>
</evidence>
<evidence type="ECO:0000256" key="4">
    <source>
        <dbReference type="ARBA" id="ARBA00023002"/>
    </source>
</evidence>
<dbReference type="RefSeq" id="WP_002323810.1">
    <property type="nucleotide sequence ID" value="NZ_CABGIP010000001.1"/>
</dbReference>
<reference evidence="9 14" key="4">
    <citation type="submission" date="2017-12" db="EMBL/GenBank/DDBJ databases">
        <title>A pool of 800 enterococci isolated from chicken carcass rinse samples from New Zealand.</title>
        <authorList>
            <person name="Zhang J."/>
            <person name="Rogers L."/>
            <person name="Midwinter A."/>
            <person name="French N."/>
        </authorList>
    </citation>
    <scope>NUCLEOTIDE SEQUENCE [LARGE SCALE GENOMIC DNA]</scope>
    <source>
        <strain evidence="9 14">EN697</strain>
    </source>
</reference>
<dbReference type="Pfam" id="PF07992">
    <property type="entry name" value="Pyr_redox_2"/>
    <property type="match status" value="1"/>
</dbReference>
<gene>
    <name evidence="7" type="ORF">A5804_000788</name>
    <name evidence="9" type="ORF">CYQ77_00230</name>
    <name evidence="10" type="ORF">DTPHA_600499</name>
    <name evidence="8" type="ORF">EB12_00270</name>
</gene>
<reference evidence="10 11" key="2">
    <citation type="submission" date="2016-04" db="EMBL/GenBank/DDBJ databases">
        <authorList>
            <person name="Millard A."/>
        </authorList>
    </citation>
    <scope>NUCLEOTIDE SEQUENCE [LARGE SCALE GENOMIC DNA]</scope>
    <source>
        <strain evidence="10">Isolate 22</strain>
    </source>
</reference>
<dbReference type="EC" id="1.-.-.-" evidence="10"/>
<evidence type="ECO:0000313" key="8">
    <source>
        <dbReference type="EMBL" id="RBS34845.1"/>
    </source>
</evidence>
<evidence type="ECO:0000259" key="6">
    <source>
        <dbReference type="Pfam" id="PF07992"/>
    </source>
</evidence>
<dbReference type="Proteomes" id="UP000194737">
    <property type="component" value="Unassembled WGS sequence"/>
</dbReference>
<evidence type="ECO:0000256" key="3">
    <source>
        <dbReference type="ARBA" id="ARBA00022827"/>
    </source>
</evidence>
<dbReference type="Proteomes" id="UP000289562">
    <property type="component" value="Unassembled WGS sequence"/>
</dbReference>
<evidence type="ECO:0000313" key="12">
    <source>
        <dbReference type="Proteomes" id="UP000194737"/>
    </source>
</evidence>
<comment type="caution">
    <text evidence="8">The sequence shown here is derived from an EMBL/GenBank/DDBJ whole genome shotgun (WGS) entry which is preliminary data.</text>
</comment>
<dbReference type="EMBL" id="FKLM01000005">
    <property type="protein sequence ID" value="SAY78001.1"/>
    <property type="molecule type" value="Genomic_DNA"/>
</dbReference>
<keyword evidence="5" id="KW-0676">Redox-active center</keyword>
<accession>A0A132Z6E6</accession>
<comment type="cofactor">
    <cofactor evidence="1">
        <name>FAD</name>
        <dbReference type="ChEBI" id="CHEBI:57692"/>
    </cofactor>
</comment>
<dbReference type="PANTHER" id="PTHR43429">
    <property type="entry name" value="PYRIDINE NUCLEOTIDE-DISULFIDE OXIDOREDUCTASE DOMAIN-CONTAINING"/>
    <property type="match status" value="1"/>
</dbReference>
<dbReference type="EMBL" id="NGLB01000001">
    <property type="protein sequence ID" value="OTN99301.1"/>
    <property type="molecule type" value="Genomic_DNA"/>
</dbReference>
<dbReference type="EMBL" id="PJVH01000001">
    <property type="protein sequence ID" value="RXU92435.1"/>
    <property type="molecule type" value="Genomic_DNA"/>
</dbReference>
<dbReference type="AlphaFoldDB" id="A0A132Z6E6"/>
<evidence type="ECO:0000256" key="5">
    <source>
        <dbReference type="ARBA" id="ARBA00023284"/>
    </source>
</evidence>
<dbReference type="InterPro" id="IPR023753">
    <property type="entry name" value="FAD/NAD-binding_dom"/>
</dbReference>
<evidence type="ECO:0000313" key="11">
    <source>
        <dbReference type="Proteomes" id="UP000183509"/>
    </source>
</evidence>
<keyword evidence="4 10" id="KW-0560">Oxidoreductase</keyword>
<dbReference type="PRINTS" id="PR00411">
    <property type="entry name" value="PNDRDTASEI"/>
</dbReference>
<name>A0A132Z6E6_ENTFC</name>
<dbReference type="InterPro" id="IPR050260">
    <property type="entry name" value="FAD-bd_OxRdtase"/>
</dbReference>
<organism evidence="8 13">
    <name type="scientific">Enterococcus faecium</name>
    <name type="common">Streptococcus faecium</name>
    <dbReference type="NCBI Taxonomy" id="1352"/>
    <lineage>
        <taxon>Bacteria</taxon>
        <taxon>Bacillati</taxon>
        <taxon>Bacillota</taxon>
        <taxon>Bacilli</taxon>
        <taxon>Lactobacillales</taxon>
        <taxon>Enterococcaceae</taxon>
        <taxon>Enterococcus</taxon>
    </lineage>
</organism>
<keyword evidence="2" id="KW-0285">Flavoprotein</keyword>
<proteinExistence type="predicted"/>
<protein>
    <submittedName>
        <fullName evidence="9">NAD(P)/FAD-dependent oxidoreductase</fullName>
    </submittedName>
    <submittedName>
        <fullName evidence="8">Pyridine nucleotide-disulfide oxidoreductase</fullName>
        <ecNumber evidence="10">1.-.-.-</ecNumber>
    </submittedName>
</protein>
<dbReference type="Gene3D" id="3.50.50.60">
    <property type="entry name" value="FAD/NAD(P)-binding domain"/>
    <property type="match status" value="2"/>
</dbReference>
<dbReference type="InterPro" id="IPR016156">
    <property type="entry name" value="FAD/NAD-linked_Rdtase_dimer_sf"/>
</dbReference>
<dbReference type="SUPFAM" id="SSF55424">
    <property type="entry name" value="FAD/NAD-linked reductases, dimerisation (C-terminal) domain"/>
    <property type="match status" value="1"/>
</dbReference>
<feature type="domain" description="FAD/NAD(P)-binding" evidence="6">
    <location>
        <begin position="1"/>
        <end position="287"/>
    </location>
</feature>
<dbReference type="InterPro" id="IPR036188">
    <property type="entry name" value="FAD/NAD-bd_sf"/>
</dbReference>
<keyword evidence="3" id="KW-0274">FAD</keyword>
<dbReference type="GO" id="GO:0016491">
    <property type="term" value="F:oxidoreductase activity"/>
    <property type="evidence" value="ECO:0007669"/>
    <property type="project" value="UniProtKB-KW"/>
</dbReference>
<evidence type="ECO:0000313" key="14">
    <source>
        <dbReference type="Proteomes" id="UP000289562"/>
    </source>
</evidence>
<dbReference type="Proteomes" id="UP000183509">
    <property type="component" value="Unassembled WGS sequence"/>
</dbReference>
<reference evidence="7 12" key="3">
    <citation type="submission" date="2017-05" db="EMBL/GenBank/DDBJ databases">
        <title>The Genome Sequence of Enterococcus faecium 6F2_DIV0138.</title>
        <authorList>
            <consortium name="The Broad Institute Genomics Platform"/>
            <consortium name="The Broad Institute Genomic Center for Infectious Diseases"/>
            <person name="Earl A."/>
            <person name="Manson A."/>
            <person name="Schwartman J."/>
            <person name="Gilmore M."/>
            <person name="Abouelleil A."/>
            <person name="Cao P."/>
            <person name="Chapman S."/>
            <person name="Cusick C."/>
            <person name="Shea T."/>
            <person name="Young S."/>
            <person name="Neafsey D."/>
            <person name="Nusbaum C."/>
            <person name="Birren B."/>
        </authorList>
    </citation>
    <scope>NUCLEOTIDE SEQUENCE [LARGE SCALE GENOMIC DNA]</scope>
    <source>
        <strain evidence="7 12">6F2_DIV0138</strain>
    </source>
</reference>
<evidence type="ECO:0000256" key="1">
    <source>
        <dbReference type="ARBA" id="ARBA00001974"/>
    </source>
</evidence>
<dbReference type="PANTHER" id="PTHR43429:SF1">
    <property type="entry name" value="NAD(P)H SULFUR OXIDOREDUCTASE (COA-DEPENDENT)"/>
    <property type="match status" value="1"/>
</dbReference>
<dbReference type="SUPFAM" id="SSF51905">
    <property type="entry name" value="FAD/NAD(P)-binding domain"/>
    <property type="match status" value="1"/>
</dbReference>
<dbReference type="Proteomes" id="UP000253144">
    <property type="component" value="Unassembled WGS sequence"/>
</dbReference>
<sequence>MKIVIIGASHAGITAALNLRKLQPKAEVLLIDEDHKDGLGYVSNGINLYLKGKIRSLAEVAHNMRTLQESGAKLITEWRVTELDPDKHQLILASKEGKNETITYDKLIVATGSSPVTLYKQIEAENVYTYKNLVQSKQVLAALKEAKEVVIFGAGYIGLELADALRNKGYIIHLVDYMPNVLSRYFDKDMINSFQNQLQTKQINFYPNEFLIDWKKSEEKVVSVQLLSQTIKADMVIFSAQTRPNTTLLKEKVALYEDETVIVNEYLQTSDPDIYAIGDIVPVSFDKNKRHLFLPLVTRAVHMARAVALTLSGQPTAYDLRQKITAAVIIDYFLGTVGLTEDEAPFLEQNTGSCSGEFDLFPQYDEENKTVNAKLIYHPDTLEIIGGQLISQEFLLSDLNLLADIVKHKTTIPQLAVEDFGFLSEYTSRFHYLNELAFKVLAKRANSNRVDKRL</sequence>
<evidence type="ECO:0000313" key="10">
    <source>
        <dbReference type="EMBL" id="SAY78001.1"/>
    </source>
</evidence>